<feature type="domain" description="N-acetyltransferase" evidence="1">
    <location>
        <begin position="2"/>
        <end position="159"/>
    </location>
</feature>
<dbReference type="Gene3D" id="3.40.630.30">
    <property type="match status" value="1"/>
</dbReference>
<dbReference type="InterPro" id="IPR000182">
    <property type="entry name" value="GNAT_dom"/>
</dbReference>
<protein>
    <submittedName>
        <fullName evidence="2">N-acetyltransferase</fullName>
    </submittedName>
</protein>
<name>A0A5A5U1K4_LEUCI</name>
<evidence type="ECO:0000313" key="3">
    <source>
        <dbReference type="Proteomes" id="UP000323274"/>
    </source>
</evidence>
<evidence type="ECO:0000259" key="1">
    <source>
        <dbReference type="PROSITE" id="PS51186"/>
    </source>
</evidence>
<dbReference type="Pfam" id="PF13508">
    <property type="entry name" value="Acetyltransf_7"/>
    <property type="match status" value="1"/>
</dbReference>
<organism evidence="2 3">
    <name type="scientific">Leuconostoc citreum</name>
    <dbReference type="NCBI Taxonomy" id="33964"/>
    <lineage>
        <taxon>Bacteria</taxon>
        <taxon>Bacillati</taxon>
        <taxon>Bacillota</taxon>
        <taxon>Bacilli</taxon>
        <taxon>Lactobacillales</taxon>
        <taxon>Lactobacillaceae</taxon>
        <taxon>Leuconostoc</taxon>
    </lineage>
</organism>
<accession>A0A5A5U1K4</accession>
<dbReference type="RefSeq" id="WP_187764940.1">
    <property type="nucleotide sequence ID" value="NZ_BJJW01000006.1"/>
</dbReference>
<dbReference type="SUPFAM" id="SSF55729">
    <property type="entry name" value="Acyl-CoA N-acyltransferases (Nat)"/>
    <property type="match status" value="1"/>
</dbReference>
<dbReference type="EMBL" id="BJJW01000006">
    <property type="protein sequence ID" value="GDZ83614.1"/>
    <property type="molecule type" value="Genomic_DNA"/>
</dbReference>
<proteinExistence type="predicted"/>
<dbReference type="AlphaFoldDB" id="A0A5A5U1K4"/>
<keyword evidence="2" id="KW-0808">Transferase</keyword>
<gene>
    <name evidence="2" type="ORF">LCIT_08560</name>
</gene>
<evidence type="ECO:0000313" key="2">
    <source>
        <dbReference type="EMBL" id="GDZ83614.1"/>
    </source>
</evidence>
<sequence length="181" mass="20974">MYKVRNFLTTDAEVVAQLIAKTMRITNIKDYSTEFIEKDLQSLRANNLIERAKQFHCYVIENSDNYQIIGVGSIGPFWGSQTESSLFNIFVDPDYQGHGLGRKIIETLETDEYFLRASRIEIPASKTALHFYQKMGYDFKNGIDEVDDEELYRLEKFNSNKNTKEAIDLFGCYNGTENDLF</sequence>
<dbReference type="CDD" id="cd04301">
    <property type="entry name" value="NAT_SF"/>
    <property type="match status" value="1"/>
</dbReference>
<dbReference type="PROSITE" id="PS51186">
    <property type="entry name" value="GNAT"/>
    <property type="match status" value="1"/>
</dbReference>
<dbReference type="Proteomes" id="UP000323274">
    <property type="component" value="Unassembled WGS sequence"/>
</dbReference>
<reference evidence="2 3" key="1">
    <citation type="submission" date="2019-04" db="EMBL/GenBank/DDBJ databases">
        <title>A pseudo-fructophilic Leuconostoc citreum strain F192-5 isolated from peel of satsuma mandarin: the first report for isolation and characterization of strain-dependent fructophilic-like characteristics.</title>
        <authorList>
            <person name="Maeno S."/>
            <person name="Tanizawa Y."/>
            <person name="Kajikawa A."/>
            <person name="Kanesaki Y."/>
            <person name="Kubota E."/>
            <person name="Arita M."/>
            <person name="Leon D."/>
            <person name="Endo A."/>
        </authorList>
    </citation>
    <scope>NUCLEOTIDE SEQUENCE [LARGE SCALE GENOMIC DNA]</scope>
    <source>
        <strain evidence="2 3">F192-5</strain>
    </source>
</reference>
<dbReference type="InterPro" id="IPR016181">
    <property type="entry name" value="Acyl_CoA_acyltransferase"/>
</dbReference>
<comment type="caution">
    <text evidence="2">The sequence shown here is derived from an EMBL/GenBank/DDBJ whole genome shotgun (WGS) entry which is preliminary data.</text>
</comment>
<dbReference type="GO" id="GO:0016747">
    <property type="term" value="F:acyltransferase activity, transferring groups other than amino-acyl groups"/>
    <property type="evidence" value="ECO:0007669"/>
    <property type="project" value="InterPro"/>
</dbReference>